<evidence type="ECO:0000259" key="1">
    <source>
        <dbReference type="Pfam" id="PF03572"/>
    </source>
</evidence>
<evidence type="ECO:0000313" key="3">
    <source>
        <dbReference type="Proteomes" id="UP000037600"/>
    </source>
</evidence>
<dbReference type="InterPro" id="IPR029045">
    <property type="entry name" value="ClpP/crotonase-like_dom_sf"/>
</dbReference>
<dbReference type="Gene3D" id="2.30.42.10">
    <property type="match status" value="1"/>
</dbReference>
<dbReference type="CDD" id="cd07561">
    <property type="entry name" value="Peptidase_S41_CPP_like"/>
    <property type="match status" value="1"/>
</dbReference>
<dbReference type="PROSITE" id="PS51257">
    <property type="entry name" value="PROKAR_LIPOPROTEIN"/>
    <property type="match status" value="1"/>
</dbReference>
<proteinExistence type="predicted"/>
<evidence type="ECO:0000313" key="2">
    <source>
        <dbReference type="EMBL" id="KMT65222.1"/>
    </source>
</evidence>
<accession>A0A0J8GR87</accession>
<reference evidence="2 3" key="1">
    <citation type="submission" date="2015-04" db="EMBL/GenBank/DDBJ databases">
        <title>Draft Genome Sequence of the Novel Agar-Digesting Marine Bacterium Q1.</title>
        <authorList>
            <person name="Li Y."/>
            <person name="Li D."/>
            <person name="Chen G."/>
            <person name="Du Z."/>
        </authorList>
    </citation>
    <scope>NUCLEOTIDE SEQUENCE [LARGE SCALE GENOMIC DNA]</scope>
    <source>
        <strain evidence="2 3">Q1</strain>
    </source>
</reference>
<comment type="caution">
    <text evidence="2">The sequence shown here is derived from an EMBL/GenBank/DDBJ whole genome shotgun (WGS) entry which is preliminary data.</text>
</comment>
<dbReference type="AlphaFoldDB" id="A0A0J8GR87"/>
<dbReference type="GO" id="GO:0008236">
    <property type="term" value="F:serine-type peptidase activity"/>
    <property type="evidence" value="ECO:0007669"/>
    <property type="project" value="InterPro"/>
</dbReference>
<dbReference type="InterPro" id="IPR005151">
    <property type="entry name" value="Tail-specific_protease"/>
</dbReference>
<dbReference type="GO" id="GO:0007165">
    <property type="term" value="P:signal transduction"/>
    <property type="evidence" value="ECO:0007669"/>
    <property type="project" value="TreeGrafter"/>
</dbReference>
<dbReference type="EMBL" id="LAZL01000014">
    <property type="protein sequence ID" value="KMT65222.1"/>
    <property type="molecule type" value="Genomic_DNA"/>
</dbReference>
<dbReference type="Gene3D" id="3.90.226.10">
    <property type="entry name" value="2-enoyl-CoA Hydratase, Chain A, domain 1"/>
    <property type="match status" value="1"/>
</dbReference>
<dbReference type="OrthoDB" id="7168509at2"/>
<gene>
    <name evidence="2" type="ORF">XM47_10150</name>
</gene>
<dbReference type="GO" id="GO:0006508">
    <property type="term" value="P:proteolysis"/>
    <property type="evidence" value="ECO:0007669"/>
    <property type="project" value="InterPro"/>
</dbReference>
<keyword evidence="3" id="KW-1185">Reference proteome</keyword>
<dbReference type="PANTHER" id="PTHR32060">
    <property type="entry name" value="TAIL-SPECIFIC PROTEASE"/>
    <property type="match status" value="1"/>
</dbReference>
<dbReference type="GO" id="GO:0030288">
    <property type="term" value="C:outer membrane-bounded periplasmic space"/>
    <property type="evidence" value="ECO:0007669"/>
    <property type="project" value="TreeGrafter"/>
</dbReference>
<dbReference type="InterPro" id="IPR036034">
    <property type="entry name" value="PDZ_sf"/>
</dbReference>
<dbReference type="STRING" id="1513271.XM47_10150"/>
<name>A0A0J8GR87_9ALTE</name>
<dbReference type="RefSeq" id="WP_048692215.1">
    <property type="nucleotide sequence ID" value="NZ_KQ130490.1"/>
</dbReference>
<dbReference type="Pfam" id="PF03572">
    <property type="entry name" value="Peptidase_S41"/>
    <property type="match status" value="1"/>
</dbReference>
<organism evidence="2 3">
    <name type="scientific">Catenovulum maritimum</name>
    <dbReference type="NCBI Taxonomy" id="1513271"/>
    <lineage>
        <taxon>Bacteria</taxon>
        <taxon>Pseudomonadati</taxon>
        <taxon>Pseudomonadota</taxon>
        <taxon>Gammaproteobacteria</taxon>
        <taxon>Alteromonadales</taxon>
        <taxon>Alteromonadaceae</taxon>
        <taxon>Catenovulum</taxon>
    </lineage>
</organism>
<dbReference type="Proteomes" id="UP000037600">
    <property type="component" value="Unassembled WGS sequence"/>
</dbReference>
<sequence length="427" mass="47092">MNNLFKLTPFIISIALVSCGGGKSSTQACEIIDKVTHWHSLMQSDYLWNDQLSSLNSATSYINSNQMIQDIIPSIDRYSGVLSTKDFRDFTSGNVESEYGIQTSNDIANIVLKVSPNSNAAKAGLKRGDKIISTVQVNSETINLTWESPDENISSANITKSSFLQSSVFSRKVVNTNSGKVGYLAFTDGFIEPSLRELDEAFSYFKLEGGVDELIVDLRLNGGGYAAVADALNLYIAGSQIHGQISQYTQHNSNLAKFDHTIRFGEMNDSIGFRYKSSNQILNNSANVSRVIILTNGGTASASERVINNLRPHIPVIIIGSKTYGKPVGSYGSDNFCEETLLATNFEDFNSDFQNDYYQGFEPNCAVDYQLPKGDWGSEYDPEYNEAIFYVENNHCSVNQNASSNTAARPNLKQQAVPTKALYIMQK</sequence>
<protein>
    <recommendedName>
        <fullName evidence="1">Tail specific protease domain-containing protein</fullName>
    </recommendedName>
</protein>
<dbReference type="Gene3D" id="3.30.750.170">
    <property type="match status" value="1"/>
</dbReference>
<feature type="domain" description="Tail specific protease" evidence="1">
    <location>
        <begin position="180"/>
        <end position="331"/>
    </location>
</feature>
<dbReference type="SUPFAM" id="SSF52096">
    <property type="entry name" value="ClpP/crotonase"/>
    <property type="match status" value="1"/>
</dbReference>
<dbReference type="GO" id="GO:0004175">
    <property type="term" value="F:endopeptidase activity"/>
    <property type="evidence" value="ECO:0007669"/>
    <property type="project" value="TreeGrafter"/>
</dbReference>
<dbReference type="PANTHER" id="PTHR32060:SF30">
    <property type="entry name" value="CARBOXY-TERMINAL PROCESSING PROTEASE CTPA"/>
    <property type="match status" value="1"/>
</dbReference>